<keyword evidence="7" id="KW-0862">Zinc</keyword>
<keyword evidence="5 9" id="KW-0863">Zinc-finger</keyword>
<evidence type="ECO:0000256" key="9">
    <source>
        <dbReference type="PROSITE-ProRule" id="PRU00175"/>
    </source>
</evidence>
<comment type="subcellular location">
    <subcellularLocation>
        <location evidence="1">Nucleus</location>
    </subcellularLocation>
</comment>
<dbReference type="InterPro" id="IPR001965">
    <property type="entry name" value="Znf_PHD"/>
</dbReference>
<dbReference type="PROSITE" id="PS51805">
    <property type="entry name" value="EPHD"/>
    <property type="match status" value="1"/>
</dbReference>
<feature type="region of interest" description="Disordered" evidence="10">
    <location>
        <begin position="921"/>
        <end position="973"/>
    </location>
</feature>
<keyword evidence="4" id="KW-0479">Metal-binding</keyword>
<name>A0AAJ6YNC3_9HYME</name>
<comment type="pathway">
    <text evidence="2">Protein modification; protein ubiquitination.</text>
</comment>
<dbReference type="PANTHER" id="PTHR12420">
    <property type="entry name" value="PHD FINGER PROTEIN"/>
    <property type="match status" value="1"/>
</dbReference>
<evidence type="ECO:0000256" key="8">
    <source>
        <dbReference type="ARBA" id="ARBA00023242"/>
    </source>
</evidence>
<reference evidence="14" key="1">
    <citation type="submission" date="2025-08" db="UniProtKB">
        <authorList>
            <consortium name="RefSeq"/>
        </authorList>
    </citation>
    <scope>IDENTIFICATION</scope>
</reference>
<evidence type="ECO:0000256" key="2">
    <source>
        <dbReference type="ARBA" id="ARBA00004906"/>
    </source>
</evidence>
<dbReference type="PANTHER" id="PTHR12420:SF42">
    <property type="entry name" value="G2_M PHASE-SPECIFIC E3 UBIQUITIN-PROTEIN LIGASE"/>
    <property type="match status" value="1"/>
</dbReference>
<evidence type="ECO:0000256" key="6">
    <source>
        <dbReference type="ARBA" id="ARBA00022786"/>
    </source>
</evidence>
<evidence type="ECO:0000256" key="10">
    <source>
        <dbReference type="SAM" id="MobiDB-lite"/>
    </source>
</evidence>
<dbReference type="Pfam" id="PF13771">
    <property type="entry name" value="zf-HC5HC2H"/>
    <property type="match status" value="1"/>
</dbReference>
<dbReference type="CDD" id="cd15669">
    <property type="entry name" value="ePHD_PHF7_G2E3_like"/>
    <property type="match status" value="1"/>
</dbReference>
<keyword evidence="13" id="KW-1185">Reference proteome</keyword>
<dbReference type="InterPro" id="IPR001841">
    <property type="entry name" value="Znf_RING"/>
</dbReference>
<keyword evidence="8" id="KW-0539">Nucleus</keyword>
<protein>
    <recommendedName>
        <fullName evidence="15">G2/M phase-specific E3 ubiquitin-protein ligase</fullName>
    </recommendedName>
</protein>
<evidence type="ECO:0000313" key="13">
    <source>
        <dbReference type="Proteomes" id="UP000695007"/>
    </source>
</evidence>
<evidence type="ECO:0000313" key="14">
    <source>
        <dbReference type="RefSeq" id="XP_011501259.1"/>
    </source>
</evidence>
<dbReference type="Gene3D" id="3.30.40.10">
    <property type="entry name" value="Zinc/RING finger domain, C3HC4 (zinc finger)"/>
    <property type="match status" value="2"/>
</dbReference>
<proteinExistence type="predicted"/>
<organism evidence="13 14">
    <name type="scientific">Ceratosolen solmsi marchali</name>
    <dbReference type="NCBI Taxonomy" id="326594"/>
    <lineage>
        <taxon>Eukaryota</taxon>
        <taxon>Metazoa</taxon>
        <taxon>Ecdysozoa</taxon>
        <taxon>Arthropoda</taxon>
        <taxon>Hexapoda</taxon>
        <taxon>Insecta</taxon>
        <taxon>Pterygota</taxon>
        <taxon>Neoptera</taxon>
        <taxon>Endopterygota</taxon>
        <taxon>Hymenoptera</taxon>
        <taxon>Apocrita</taxon>
        <taxon>Proctotrupomorpha</taxon>
        <taxon>Chalcidoidea</taxon>
        <taxon>Agaonidae</taxon>
        <taxon>Agaoninae</taxon>
        <taxon>Ceratosolen</taxon>
    </lineage>
</organism>
<evidence type="ECO:0008006" key="15">
    <source>
        <dbReference type="Google" id="ProtNLM"/>
    </source>
</evidence>
<dbReference type="PROSITE" id="PS50089">
    <property type="entry name" value="ZF_RING_2"/>
    <property type="match status" value="1"/>
</dbReference>
<dbReference type="InterPro" id="IPR013083">
    <property type="entry name" value="Znf_RING/FYVE/PHD"/>
</dbReference>
<evidence type="ECO:0000256" key="5">
    <source>
        <dbReference type="ARBA" id="ARBA00022771"/>
    </source>
</evidence>
<dbReference type="Pfam" id="PF26054">
    <property type="entry name" value="PHD_G2E3"/>
    <property type="match status" value="1"/>
</dbReference>
<keyword evidence="3" id="KW-0808">Transferase</keyword>
<dbReference type="InterPro" id="IPR042013">
    <property type="entry name" value="PHF7/G2E3_ePHD"/>
</dbReference>
<dbReference type="GO" id="GO:0005634">
    <property type="term" value="C:nucleus"/>
    <property type="evidence" value="ECO:0007669"/>
    <property type="project" value="UniProtKB-SubCell"/>
</dbReference>
<feature type="domain" description="RING-type" evidence="11">
    <location>
        <begin position="192"/>
        <end position="241"/>
    </location>
</feature>
<dbReference type="InterPro" id="IPR011011">
    <property type="entry name" value="Znf_FYVE_PHD"/>
</dbReference>
<dbReference type="SMART" id="SM00249">
    <property type="entry name" value="PHD"/>
    <property type="match status" value="2"/>
</dbReference>
<dbReference type="GO" id="GO:0016740">
    <property type="term" value="F:transferase activity"/>
    <property type="evidence" value="ECO:0007669"/>
    <property type="project" value="UniProtKB-KW"/>
</dbReference>
<dbReference type="Proteomes" id="UP000695007">
    <property type="component" value="Unplaced"/>
</dbReference>
<sequence length="1232" mass="138714">MLIRSLSLCTLGKSLKNDLFILKYDQFENSSTLAKSAMSRRNKPQTQFIIHRDPTKPSCCFCGLSEENEVEYGKFYQHSGIITHYYCLLLSSNMEQKGNDDEGILGFLADDIQKEIRRGKRLVCSYCRRNGATLGCCNTKCKKIFHFPCGLKAGSLHQFFGEFRSYCINHRPKQKIDERVKNEIENMSNILCYICYEDVEPLDCNGTLWAPCCQKNAWFHRKCVQQLAMSAGYFFKCPLCNNKREFQTAMLEYGIYIPRQDASWELVPNAFEELLYRHNRCDSMACLCPKGRTYTSSNAKWELVLCRMCGSQGTHLFCSRLKWANPVWECQECIAIIKPGKSRIMTDDSTSNSDDATRQRRNTTLNLTIREYNDDSDSDISVGNDREPIENNIDNIPMFLPQLKLRPGPRSFKLQQVEKLKISEATKECYNSTHNSPSNSNIAVNSNILNNIGNTRVSATSTNLFGEVICLDSDDEAVEILCENAMKSTIRSNGISHFNKMNKAGSSDTSNILKSHLESGVRSLPNKSNTVYIGAAKISGDVASAIVEESGDSSFNIIISNVTSVPPEFFESAEEPLADDGLKYKTELASSVSQYNLKRNHPLDEENGRPLVIEASKRARLEAAHQQINYVESANVADITKDSIMKIERIESLDDVLSNVKKQSHGKADMMTPLIGSSSATSSLESCHGDAGTSPAMVDTSRFCGQVRTAVDRIPATANAHQKSWTATPVSVNNAGSNSELAFRTVFENGSSSHCSNDGSGNSGNSKSKNSTFNRSGLIPDCIYLDEINFKTYGDNVDIIYGTHTIRLKMNGLRNMNLSNVAGNVVSTSASPFAGSNFLLSSEKSSKSFQLRSDDSDEFDNNSKSLNNEGRRSFVYEDDNTLLEYPTSASVSHNNVKILKKMSLTHDKTVSRFAKNDLKENWDPEISSSSNNTFDSSNNNNNQINYSDLKENNTNSYEKSNKNDDDNIFSQTQRDDLCANQRFSRRSNRFIRHFRSVRQSNVMKNGRVNGDSTDLNLSTSSSLSSSSGKSNKIGEIDQSIRSKSLNVINSSDIVFHDKHFENVGVNDLRLTITDKVNDNTHDNSEIVADVDFKVSIDLQKISNLINAKPDLFFKTKNDGVNSPRAYRVNEKLKIEFELGETKFITKSQSFDCLLDYTNDNLFFNRSKSLEDLSFIDSNDFMIATDKKDCIKRNQRRKTRQFEKHECFSYWYSETMHRSFEFPNLFSVQFSLT</sequence>
<dbReference type="CDD" id="cd16448">
    <property type="entry name" value="RING-H2"/>
    <property type="match status" value="1"/>
</dbReference>
<evidence type="ECO:0000256" key="1">
    <source>
        <dbReference type="ARBA" id="ARBA00004123"/>
    </source>
</evidence>
<dbReference type="InterPro" id="IPR051188">
    <property type="entry name" value="PHD-type_Zinc_Finger"/>
</dbReference>
<dbReference type="InterPro" id="IPR034732">
    <property type="entry name" value="EPHD"/>
</dbReference>
<feature type="region of interest" description="Disordered" evidence="10">
    <location>
        <begin position="851"/>
        <end position="871"/>
    </location>
</feature>
<evidence type="ECO:0000256" key="7">
    <source>
        <dbReference type="ARBA" id="ARBA00022833"/>
    </source>
</evidence>
<dbReference type="KEGG" id="csol:105364923"/>
<feature type="compositionally biased region" description="Low complexity" evidence="10">
    <location>
        <begin position="1010"/>
        <end position="1031"/>
    </location>
</feature>
<evidence type="ECO:0000256" key="4">
    <source>
        <dbReference type="ARBA" id="ARBA00022723"/>
    </source>
</evidence>
<dbReference type="GO" id="GO:0008270">
    <property type="term" value="F:zinc ion binding"/>
    <property type="evidence" value="ECO:0007669"/>
    <property type="project" value="UniProtKB-KW"/>
</dbReference>
<dbReference type="InterPro" id="IPR059102">
    <property type="entry name" value="PHD_PHF7/G2E3-like"/>
</dbReference>
<dbReference type="GeneID" id="105364923"/>
<dbReference type="RefSeq" id="XP_011501259.1">
    <property type="nucleotide sequence ID" value="XM_011502957.1"/>
</dbReference>
<gene>
    <name evidence="14" type="primary">LOC105364923</name>
</gene>
<keyword evidence="6" id="KW-0833">Ubl conjugation pathway</keyword>
<dbReference type="AlphaFoldDB" id="A0AAJ6YNC3"/>
<feature type="domain" description="PHD-type" evidence="12">
    <location>
        <begin position="56"/>
        <end position="171"/>
    </location>
</feature>
<evidence type="ECO:0000259" key="12">
    <source>
        <dbReference type="PROSITE" id="PS51805"/>
    </source>
</evidence>
<dbReference type="CDD" id="cd15496">
    <property type="entry name" value="PHD_PHF7_G2E3_like"/>
    <property type="match status" value="1"/>
</dbReference>
<feature type="compositionally biased region" description="Low complexity" evidence="10">
    <location>
        <begin position="927"/>
        <end position="947"/>
    </location>
</feature>
<evidence type="ECO:0000256" key="3">
    <source>
        <dbReference type="ARBA" id="ARBA00022679"/>
    </source>
</evidence>
<dbReference type="SUPFAM" id="SSF57903">
    <property type="entry name" value="FYVE/PHD zinc finger"/>
    <property type="match status" value="1"/>
</dbReference>
<accession>A0AAJ6YNC3</accession>
<evidence type="ECO:0000259" key="11">
    <source>
        <dbReference type="PROSITE" id="PS50089"/>
    </source>
</evidence>
<feature type="region of interest" description="Disordered" evidence="10">
    <location>
        <begin position="1001"/>
        <end position="1035"/>
    </location>
</feature>